<proteinExistence type="predicted"/>
<organism evidence="2 3">
    <name type="scientific">Mucilaginibacter gossypii</name>
    <dbReference type="NCBI Taxonomy" id="551996"/>
    <lineage>
        <taxon>Bacteria</taxon>
        <taxon>Pseudomonadati</taxon>
        <taxon>Bacteroidota</taxon>
        <taxon>Sphingobacteriia</taxon>
        <taxon>Sphingobacteriales</taxon>
        <taxon>Sphingobacteriaceae</taxon>
        <taxon>Mucilaginibacter</taxon>
    </lineage>
</organism>
<dbReference type="Gene3D" id="2.30.110.10">
    <property type="entry name" value="Electron Transport, Fmn-binding Protein, Chain A"/>
    <property type="match status" value="1"/>
</dbReference>
<dbReference type="InterPro" id="IPR038725">
    <property type="entry name" value="YdaG_split_barrel_FMN-bd"/>
</dbReference>
<dbReference type="PANTHER" id="PTHR34818">
    <property type="entry name" value="PROTEIN BLI-3"/>
    <property type="match status" value="1"/>
</dbReference>
<reference evidence="3" key="1">
    <citation type="submission" date="2016-10" db="EMBL/GenBank/DDBJ databases">
        <authorList>
            <person name="Varghese N."/>
            <person name="Submissions S."/>
        </authorList>
    </citation>
    <scope>NUCLEOTIDE SEQUENCE [LARGE SCALE GENOMIC DNA]</scope>
    <source>
        <strain evidence="3">Gh-67</strain>
    </source>
</reference>
<accession>A0A1G8EB16</accession>
<dbReference type="RefSeq" id="WP_091171485.1">
    <property type="nucleotide sequence ID" value="NZ_FNCG01000011.1"/>
</dbReference>
<feature type="domain" description="General stress protein FMN-binding split barrel" evidence="1">
    <location>
        <begin position="21"/>
        <end position="169"/>
    </location>
</feature>
<keyword evidence="3" id="KW-1185">Reference proteome</keyword>
<dbReference type="SUPFAM" id="SSF50475">
    <property type="entry name" value="FMN-binding split barrel"/>
    <property type="match status" value="1"/>
</dbReference>
<evidence type="ECO:0000313" key="3">
    <source>
        <dbReference type="Proteomes" id="UP000199705"/>
    </source>
</evidence>
<protein>
    <submittedName>
        <fullName evidence="2">General stress protein 26</fullName>
    </submittedName>
</protein>
<name>A0A1G8EB16_9SPHI</name>
<dbReference type="Pfam" id="PF16242">
    <property type="entry name" value="Pyrid_ox_like"/>
    <property type="match status" value="1"/>
</dbReference>
<dbReference type="Proteomes" id="UP000199705">
    <property type="component" value="Unassembled WGS sequence"/>
</dbReference>
<dbReference type="STRING" id="551996.SAMN05192573_111169"/>
<gene>
    <name evidence="2" type="ORF">SAMN05192573_111169</name>
</gene>
<sequence>MDSINQQQPEDNMQDLNGQEALAKIKELAESAKSCFFVSNIKTGVPASVRPMSAQKIDEEGNFWFLSANDSHKNDELAKDPFVHLLFQGSGYSDFLNLYGIATITEDKEKIKELWEPTLKVWFTEGIDDPRISVIKVEPTEGYYWDNKHGNAIAFVKRLAGAAIGKTIDDSVEGKLTV</sequence>
<dbReference type="EMBL" id="FNCG01000011">
    <property type="protein sequence ID" value="SDH67061.1"/>
    <property type="molecule type" value="Genomic_DNA"/>
</dbReference>
<dbReference type="InterPro" id="IPR012349">
    <property type="entry name" value="Split_barrel_FMN-bd"/>
</dbReference>
<dbReference type="InterPro" id="IPR052917">
    <property type="entry name" value="Stress-Dev_Protein"/>
</dbReference>
<dbReference type="PANTHER" id="PTHR34818:SF1">
    <property type="entry name" value="PROTEIN BLI-3"/>
    <property type="match status" value="1"/>
</dbReference>
<evidence type="ECO:0000259" key="1">
    <source>
        <dbReference type="Pfam" id="PF16242"/>
    </source>
</evidence>
<dbReference type="AlphaFoldDB" id="A0A1G8EB16"/>
<evidence type="ECO:0000313" key="2">
    <source>
        <dbReference type="EMBL" id="SDH67061.1"/>
    </source>
</evidence>